<dbReference type="HOGENOM" id="CLU_2478253_0_0_9"/>
<sequence length="87" mass="10575">MYKKLCMKMLAIRIEWHWYLIMRCRKKGKILFEKGPPYTSDEILRLSKRLDRQCNSIWQLESIYTSLAKINPVCNDEYKEKTLCKQI</sequence>
<accession>L0F8F3</accession>
<proteinExistence type="predicted"/>
<name>L0F8F3_DESDL</name>
<dbReference type="KEGG" id="ddl:Desdi_1752"/>
<dbReference type="EMBL" id="CP003344">
    <property type="protein sequence ID" value="AGA69228.1"/>
    <property type="molecule type" value="Genomic_DNA"/>
</dbReference>
<dbReference type="STRING" id="871963.Desdi_1752"/>
<evidence type="ECO:0000313" key="2">
    <source>
        <dbReference type="Proteomes" id="UP000010797"/>
    </source>
</evidence>
<keyword evidence="2" id="KW-1185">Reference proteome</keyword>
<protein>
    <submittedName>
        <fullName evidence="1">Uncharacterized protein</fullName>
    </submittedName>
</protein>
<gene>
    <name evidence="1" type="ordered locus">Desdi_1752</name>
</gene>
<evidence type="ECO:0000313" key="1">
    <source>
        <dbReference type="EMBL" id="AGA69228.1"/>
    </source>
</evidence>
<organism evidence="1 2">
    <name type="scientific">Desulfitobacterium dichloroeliminans (strain LMG P-21439 / DCA1)</name>
    <dbReference type="NCBI Taxonomy" id="871963"/>
    <lineage>
        <taxon>Bacteria</taxon>
        <taxon>Bacillati</taxon>
        <taxon>Bacillota</taxon>
        <taxon>Clostridia</taxon>
        <taxon>Eubacteriales</taxon>
        <taxon>Desulfitobacteriaceae</taxon>
        <taxon>Desulfitobacterium</taxon>
    </lineage>
</organism>
<reference evidence="2" key="1">
    <citation type="submission" date="2012-02" db="EMBL/GenBank/DDBJ databases">
        <title>Complete sequence of Desulfitobacterium dichloroeliminans LMG P-21439.</title>
        <authorList>
            <person name="Lucas S."/>
            <person name="Han J."/>
            <person name="Lapidus A."/>
            <person name="Cheng J.-F."/>
            <person name="Goodwin L."/>
            <person name="Pitluck S."/>
            <person name="Peters L."/>
            <person name="Ovchinnikova G."/>
            <person name="Teshima H."/>
            <person name="Detter J.C."/>
            <person name="Han C."/>
            <person name="Tapia R."/>
            <person name="Land M."/>
            <person name="Hauser L."/>
            <person name="Kyrpides N."/>
            <person name="Ivanova N."/>
            <person name="Pagani I."/>
            <person name="Kruse T."/>
            <person name="de Vos W.M."/>
            <person name="Boon N."/>
            <person name="Smidt H."/>
            <person name="Woyke T."/>
        </authorList>
    </citation>
    <scope>NUCLEOTIDE SEQUENCE [LARGE SCALE GENOMIC DNA]</scope>
    <source>
        <strain evidence="2">LMG P-21439 / DCA1</strain>
    </source>
</reference>
<dbReference type="Proteomes" id="UP000010797">
    <property type="component" value="Chromosome"/>
</dbReference>
<dbReference type="AlphaFoldDB" id="L0F8F3"/>